<evidence type="ECO:0000256" key="10">
    <source>
        <dbReference type="ARBA" id="ARBA00034269"/>
    </source>
</evidence>
<evidence type="ECO:0000256" key="6">
    <source>
        <dbReference type="ARBA" id="ARBA00022842"/>
    </source>
</evidence>
<dbReference type="PANTHER" id="PTHR46494">
    <property type="entry name" value="CORA FAMILY METAL ION TRANSPORTER (EUROFUNG)"/>
    <property type="match status" value="1"/>
</dbReference>
<keyword evidence="14" id="KW-1185">Reference proteome</keyword>
<evidence type="ECO:0000256" key="8">
    <source>
        <dbReference type="ARBA" id="ARBA00023065"/>
    </source>
</evidence>
<dbReference type="GO" id="GO:0050897">
    <property type="term" value="F:cobalt ion binding"/>
    <property type="evidence" value="ECO:0007669"/>
    <property type="project" value="TreeGrafter"/>
</dbReference>
<keyword evidence="9 12" id="KW-0472">Membrane</keyword>
<feature type="transmembrane region" description="Helical" evidence="12">
    <location>
        <begin position="241"/>
        <end position="260"/>
    </location>
</feature>
<evidence type="ECO:0000256" key="2">
    <source>
        <dbReference type="ARBA" id="ARBA00009765"/>
    </source>
</evidence>
<comment type="similarity">
    <text evidence="2">Belongs to the CorA metal ion transporter (MIT) (TC 1.A.35) family.</text>
</comment>
<dbReference type="GO" id="GO:0015095">
    <property type="term" value="F:magnesium ion transmembrane transporter activity"/>
    <property type="evidence" value="ECO:0007669"/>
    <property type="project" value="TreeGrafter"/>
</dbReference>
<sequence>MDQKNWKWHRFTNSEDVKKMQQFINVGESHFISKWLSEINSNKSNCIKIEQINEDNYLLKGALVYDQNFNDEREYKIFHFYLTTETFITVDLDLSIFKNSDIEQILRHISNSKNPIEGFLLILKEILAEYLIKIDVFEGELRELVWGIHNKNKTSILEKIYKRRHDLLVWSNLLIPINELIMAIEESYLDVIHNNKIFMRTDKRIKRALYLINEYEHEVDAIINLEEVISSHRGNEIMKTLTVMTAIFTPVMAWGALWGMNFKFMPELEWKYGYFVSLLIITISMVSVYVYLKMKGWTGDLLKGKKKGAFFK</sequence>
<dbReference type="SUPFAM" id="SSF143865">
    <property type="entry name" value="CorA soluble domain-like"/>
    <property type="match status" value="1"/>
</dbReference>
<evidence type="ECO:0000313" key="14">
    <source>
        <dbReference type="Proteomes" id="UP000078534"/>
    </source>
</evidence>
<keyword evidence="3" id="KW-0813">Transport</keyword>
<evidence type="ECO:0000256" key="12">
    <source>
        <dbReference type="SAM" id="Phobius"/>
    </source>
</evidence>
<comment type="caution">
    <text evidence="13">The sequence shown here is derived from an EMBL/GenBank/DDBJ whole genome shotgun (WGS) entry which is preliminary data.</text>
</comment>
<accession>A0A179T846</accession>
<dbReference type="OrthoDB" id="9803416at2"/>
<keyword evidence="8" id="KW-0406">Ion transport</keyword>
<evidence type="ECO:0000256" key="11">
    <source>
        <dbReference type="ARBA" id="ARBA00045497"/>
    </source>
</evidence>
<organism evidence="13 14">
    <name type="scientific">Metabacillus litoralis</name>
    <dbReference type="NCBI Taxonomy" id="152268"/>
    <lineage>
        <taxon>Bacteria</taxon>
        <taxon>Bacillati</taxon>
        <taxon>Bacillota</taxon>
        <taxon>Bacilli</taxon>
        <taxon>Bacillales</taxon>
        <taxon>Bacillaceae</taxon>
        <taxon>Metabacillus</taxon>
    </lineage>
</organism>
<name>A0A179T846_9BACI</name>
<evidence type="ECO:0000256" key="7">
    <source>
        <dbReference type="ARBA" id="ARBA00022989"/>
    </source>
</evidence>
<dbReference type="InterPro" id="IPR045863">
    <property type="entry name" value="CorA_TM1_TM2"/>
</dbReference>
<evidence type="ECO:0000256" key="5">
    <source>
        <dbReference type="ARBA" id="ARBA00022692"/>
    </source>
</evidence>
<evidence type="ECO:0000313" key="13">
    <source>
        <dbReference type="EMBL" id="OAS89418.1"/>
    </source>
</evidence>
<keyword evidence="5 12" id="KW-0812">Transmembrane</keyword>
<evidence type="ECO:0000256" key="9">
    <source>
        <dbReference type="ARBA" id="ARBA00023136"/>
    </source>
</evidence>
<comment type="function">
    <text evidence="11">Mediates influx of magnesium ions. Alternates between open and closed states. Activated by low cytoplasmic Mg(2+) levels. Inactive when cytoplasmic Mg(2+) levels are high.</text>
</comment>
<dbReference type="Proteomes" id="UP000078534">
    <property type="component" value="Unassembled WGS sequence"/>
</dbReference>
<dbReference type="PANTHER" id="PTHR46494:SF2">
    <property type="entry name" value="MAGNESIUM TRANSPORT PROTEIN CORA"/>
    <property type="match status" value="1"/>
</dbReference>
<dbReference type="Gene3D" id="1.20.58.340">
    <property type="entry name" value="Magnesium transport protein CorA, transmembrane region"/>
    <property type="match status" value="2"/>
</dbReference>
<evidence type="ECO:0000256" key="4">
    <source>
        <dbReference type="ARBA" id="ARBA00022475"/>
    </source>
</evidence>
<proteinExistence type="inferred from homology"/>
<feature type="transmembrane region" description="Helical" evidence="12">
    <location>
        <begin position="272"/>
        <end position="292"/>
    </location>
</feature>
<keyword evidence="6" id="KW-0460">Magnesium</keyword>
<dbReference type="RefSeq" id="WP_066325254.1">
    <property type="nucleotide sequence ID" value="NZ_LWSG01000001.1"/>
</dbReference>
<dbReference type="Pfam" id="PF01544">
    <property type="entry name" value="CorA"/>
    <property type="match status" value="1"/>
</dbReference>
<evidence type="ECO:0000256" key="3">
    <source>
        <dbReference type="ARBA" id="ARBA00022448"/>
    </source>
</evidence>
<dbReference type="GO" id="GO:0015087">
    <property type="term" value="F:cobalt ion transmembrane transporter activity"/>
    <property type="evidence" value="ECO:0007669"/>
    <property type="project" value="TreeGrafter"/>
</dbReference>
<evidence type="ECO:0008006" key="15">
    <source>
        <dbReference type="Google" id="ProtNLM"/>
    </source>
</evidence>
<dbReference type="STRING" id="152268.A6K24_02365"/>
<dbReference type="SUPFAM" id="SSF144083">
    <property type="entry name" value="Magnesium transport protein CorA, transmembrane region"/>
    <property type="match status" value="1"/>
</dbReference>
<protein>
    <recommendedName>
        <fullName evidence="15">Mg2+ transporter protein, CorA-like protein</fullName>
    </recommendedName>
</protein>
<evidence type="ECO:0000256" key="1">
    <source>
        <dbReference type="ARBA" id="ARBA00004651"/>
    </source>
</evidence>
<dbReference type="GO" id="GO:0000287">
    <property type="term" value="F:magnesium ion binding"/>
    <property type="evidence" value="ECO:0007669"/>
    <property type="project" value="TreeGrafter"/>
</dbReference>
<dbReference type="InterPro" id="IPR045861">
    <property type="entry name" value="CorA_cytoplasmic_dom"/>
</dbReference>
<comment type="subcellular location">
    <subcellularLocation>
        <location evidence="1">Cell membrane</location>
        <topology evidence="1">Multi-pass membrane protein</topology>
    </subcellularLocation>
</comment>
<keyword evidence="7 12" id="KW-1133">Transmembrane helix</keyword>
<dbReference type="CDD" id="cd12821">
    <property type="entry name" value="EcCorA_ZntB-like"/>
    <property type="match status" value="1"/>
</dbReference>
<dbReference type="GO" id="GO:0005886">
    <property type="term" value="C:plasma membrane"/>
    <property type="evidence" value="ECO:0007669"/>
    <property type="project" value="UniProtKB-SubCell"/>
</dbReference>
<dbReference type="AlphaFoldDB" id="A0A179T846"/>
<dbReference type="InterPro" id="IPR002523">
    <property type="entry name" value="MgTranspt_CorA/ZnTranspt_ZntB"/>
</dbReference>
<dbReference type="EMBL" id="LWSG01000001">
    <property type="protein sequence ID" value="OAS89418.1"/>
    <property type="molecule type" value="Genomic_DNA"/>
</dbReference>
<gene>
    <name evidence="13" type="ORF">A6K24_02365</name>
</gene>
<reference evidence="14" key="1">
    <citation type="submission" date="2016-04" db="EMBL/GenBank/DDBJ databases">
        <authorList>
            <person name="Lyu Z."/>
            <person name="Lyu W."/>
        </authorList>
    </citation>
    <scope>NUCLEOTIDE SEQUENCE [LARGE SCALE GENOMIC DNA]</scope>
    <source>
        <strain evidence="14">C44</strain>
    </source>
</reference>
<dbReference type="FunFam" id="1.20.58.340:FF:000004">
    <property type="entry name" value="Magnesium transport protein CorA"/>
    <property type="match status" value="1"/>
</dbReference>
<keyword evidence="4" id="KW-1003">Cell membrane</keyword>
<comment type="catalytic activity">
    <reaction evidence="10">
        <text>Mg(2+)(in) = Mg(2+)(out)</text>
        <dbReference type="Rhea" id="RHEA:29827"/>
        <dbReference type="ChEBI" id="CHEBI:18420"/>
    </reaction>
</comment>